<dbReference type="SMART" id="SM00165">
    <property type="entry name" value="UBA"/>
    <property type="match status" value="1"/>
</dbReference>
<evidence type="ECO:0000313" key="3">
    <source>
        <dbReference type="Proteomes" id="UP001201812"/>
    </source>
</evidence>
<name>A0AAD4MZT9_9BILA</name>
<dbReference type="Gene3D" id="1.10.8.10">
    <property type="entry name" value="DNA helicase RuvA subunit, C-terminal domain"/>
    <property type="match status" value="1"/>
</dbReference>
<feature type="domain" description="UBA" evidence="1">
    <location>
        <begin position="235"/>
        <end position="279"/>
    </location>
</feature>
<keyword evidence="3" id="KW-1185">Reference proteome</keyword>
<dbReference type="SUPFAM" id="SSF46934">
    <property type="entry name" value="UBA-like"/>
    <property type="match status" value="1"/>
</dbReference>
<dbReference type="Pfam" id="PF00627">
    <property type="entry name" value="UBA"/>
    <property type="match status" value="1"/>
</dbReference>
<dbReference type="PROSITE" id="PS50030">
    <property type="entry name" value="UBA"/>
    <property type="match status" value="1"/>
</dbReference>
<organism evidence="2 3">
    <name type="scientific">Ditylenchus destructor</name>
    <dbReference type="NCBI Taxonomy" id="166010"/>
    <lineage>
        <taxon>Eukaryota</taxon>
        <taxon>Metazoa</taxon>
        <taxon>Ecdysozoa</taxon>
        <taxon>Nematoda</taxon>
        <taxon>Chromadorea</taxon>
        <taxon>Rhabditida</taxon>
        <taxon>Tylenchina</taxon>
        <taxon>Tylenchomorpha</taxon>
        <taxon>Sphaerularioidea</taxon>
        <taxon>Anguinidae</taxon>
        <taxon>Anguininae</taxon>
        <taxon>Ditylenchus</taxon>
    </lineage>
</organism>
<dbReference type="InterPro" id="IPR015940">
    <property type="entry name" value="UBA"/>
</dbReference>
<sequence>MPTIVFPDGQKREAVLTKTVAQVLQELCTNSDNQEYALVFYGDKLSGESRLADVQHIDETSSLYLVHNNAAYPSNEIEQDLDKQLSICKKKYEALTDDGKQKLREQFQGDNLKKIITEHPALYHDQPLMSLIYDYKLLAEYLFTKENFAQEHPYAFVIFKTALESSATKPANSLLFMPPANLRPSTSAITADMLQQAMATVFTGLPSQAPVANTTTQAAPSNAPVSEPMEVDYGHLREAYASQLTQMRDFGFTDDEENLRALQACEGNVEAALELVISIRE</sequence>
<proteinExistence type="predicted"/>
<dbReference type="EMBL" id="JAKKPZ010000020">
    <property type="protein sequence ID" value="KAI1711983.1"/>
    <property type="molecule type" value="Genomic_DNA"/>
</dbReference>
<dbReference type="InterPro" id="IPR009060">
    <property type="entry name" value="UBA-like_sf"/>
</dbReference>
<evidence type="ECO:0000259" key="1">
    <source>
        <dbReference type="PROSITE" id="PS50030"/>
    </source>
</evidence>
<gene>
    <name evidence="2" type="ORF">DdX_09945</name>
</gene>
<accession>A0AAD4MZT9</accession>
<dbReference type="AlphaFoldDB" id="A0AAD4MZT9"/>
<comment type="caution">
    <text evidence="2">The sequence shown here is derived from an EMBL/GenBank/DDBJ whole genome shotgun (WGS) entry which is preliminary data.</text>
</comment>
<reference evidence="2" key="1">
    <citation type="submission" date="2022-01" db="EMBL/GenBank/DDBJ databases">
        <title>Genome Sequence Resource for Two Populations of Ditylenchus destructor, the Migratory Endoparasitic Phytonematode.</title>
        <authorList>
            <person name="Zhang H."/>
            <person name="Lin R."/>
            <person name="Xie B."/>
        </authorList>
    </citation>
    <scope>NUCLEOTIDE SEQUENCE</scope>
    <source>
        <strain evidence="2">BazhouSP</strain>
    </source>
</reference>
<evidence type="ECO:0000313" key="2">
    <source>
        <dbReference type="EMBL" id="KAI1711983.1"/>
    </source>
</evidence>
<dbReference type="Proteomes" id="UP001201812">
    <property type="component" value="Unassembled WGS sequence"/>
</dbReference>
<protein>
    <submittedName>
        <fullName evidence="2">UBA/TS-N domain-containing protein</fullName>
    </submittedName>
</protein>